<name>A0AA46C519_9XANT</name>
<sequence length="245" mass="27827">MVNDTLAGTFDIPPRFGNTWMPLPVERATDTCTTWHRRSDSGTTATTRTLYVAHPRVAVMRGYSRVRHTTRWRVREEPAAGRARFDQAIGLLHADLLAYMRRRLRDRDTANDLTQETLLRLLAYRDAPDIGDYALLMYRIAHNVVLEHWRMRHRRHANAHVALDLIAPLAADGTHVDQIADASRILQHLHTHTLPALPPRCRQAFILNRIDGLTYPQVAAAMGISIKMVEKHISRALAACRAIVS</sequence>
<dbReference type="InterPro" id="IPR039425">
    <property type="entry name" value="RNA_pol_sigma-70-like"/>
</dbReference>
<protein>
    <submittedName>
        <fullName evidence="7">RNA polymerase sigma factor</fullName>
    </submittedName>
</protein>
<dbReference type="Gene3D" id="1.10.1740.10">
    <property type="match status" value="1"/>
</dbReference>
<dbReference type="InterPro" id="IPR013324">
    <property type="entry name" value="RNA_pol_sigma_r3/r4-like"/>
</dbReference>
<dbReference type="NCBIfam" id="TIGR02937">
    <property type="entry name" value="sigma70-ECF"/>
    <property type="match status" value="1"/>
</dbReference>
<evidence type="ECO:0000256" key="1">
    <source>
        <dbReference type="ARBA" id="ARBA00010641"/>
    </source>
</evidence>
<feature type="domain" description="RNA polymerase sigma factor 70 region 4 type 2" evidence="6">
    <location>
        <begin position="193"/>
        <end position="240"/>
    </location>
</feature>
<dbReference type="InterPro" id="IPR036388">
    <property type="entry name" value="WH-like_DNA-bd_sf"/>
</dbReference>
<reference evidence="7 8" key="1">
    <citation type="submission" date="2018-06" db="EMBL/GenBank/DDBJ databases">
        <authorList>
            <person name="Pothier F. J."/>
        </authorList>
    </citation>
    <scope>NUCLEOTIDE SEQUENCE [LARGE SCALE GENOMIC DNA]</scope>
    <source>
        <strain evidence="7 8">CPBF 424</strain>
    </source>
</reference>
<feature type="domain" description="RNA polymerase sigma-70 region 2" evidence="5">
    <location>
        <begin position="93"/>
        <end position="154"/>
    </location>
</feature>
<dbReference type="Pfam" id="PF04542">
    <property type="entry name" value="Sigma70_r2"/>
    <property type="match status" value="1"/>
</dbReference>
<dbReference type="GO" id="GO:0003677">
    <property type="term" value="F:DNA binding"/>
    <property type="evidence" value="ECO:0007669"/>
    <property type="project" value="InterPro"/>
</dbReference>
<dbReference type="CDD" id="cd06171">
    <property type="entry name" value="Sigma70_r4"/>
    <property type="match status" value="1"/>
</dbReference>
<dbReference type="PANTHER" id="PTHR43133">
    <property type="entry name" value="RNA POLYMERASE ECF-TYPE SIGMA FACTO"/>
    <property type="match status" value="1"/>
</dbReference>
<evidence type="ECO:0000313" key="8">
    <source>
        <dbReference type="Proteomes" id="UP000254168"/>
    </source>
</evidence>
<proteinExistence type="inferred from homology"/>
<evidence type="ECO:0000259" key="6">
    <source>
        <dbReference type="Pfam" id="PF08281"/>
    </source>
</evidence>
<dbReference type="PANTHER" id="PTHR43133:SF63">
    <property type="entry name" value="RNA POLYMERASE SIGMA FACTOR FECI-RELATED"/>
    <property type="match status" value="1"/>
</dbReference>
<dbReference type="GO" id="GO:0016987">
    <property type="term" value="F:sigma factor activity"/>
    <property type="evidence" value="ECO:0007669"/>
    <property type="project" value="UniProtKB-KW"/>
</dbReference>
<organism evidence="7 8">
    <name type="scientific">Xanthomonas euroxanthea</name>
    <dbReference type="NCBI Taxonomy" id="2259622"/>
    <lineage>
        <taxon>Bacteria</taxon>
        <taxon>Pseudomonadati</taxon>
        <taxon>Pseudomonadota</taxon>
        <taxon>Gammaproteobacteria</taxon>
        <taxon>Lysobacterales</taxon>
        <taxon>Lysobacteraceae</taxon>
        <taxon>Xanthomonas</taxon>
    </lineage>
</organism>
<dbReference type="RefSeq" id="WP_238396911.1">
    <property type="nucleotide sequence ID" value="NZ_LR994544.1"/>
</dbReference>
<dbReference type="InterPro" id="IPR013325">
    <property type="entry name" value="RNA_pol_sigma_r2"/>
</dbReference>
<dbReference type="InterPro" id="IPR007627">
    <property type="entry name" value="RNA_pol_sigma70_r2"/>
</dbReference>
<evidence type="ECO:0000259" key="5">
    <source>
        <dbReference type="Pfam" id="PF04542"/>
    </source>
</evidence>
<dbReference type="Gene3D" id="1.10.10.10">
    <property type="entry name" value="Winged helix-like DNA-binding domain superfamily/Winged helix DNA-binding domain"/>
    <property type="match status" value="1"/>
</dbReference>
<dbReference type="Pfam" id="PF08281">
    <property type="entry name" value="Sigma70_r4_2"/>
    <property type="match status" value="1"/>
</dbReference>
<keyword evidence="3" id="KW-0731">Sigma factor</keyword>
<dbReference type="AlphaFoldDB" id="A0AA46C519"/>
<evidence type="ECO:0000256" key="2">
    <source>
        <dbReference type="ARBA" id="ARBA00023015"/>
    </source>
</evidence>
<comment type="caution">
    <text evidence="7">The sequence shown here is derived from an EMBL/GenBank/DDBJ whole genome shotgun (WGS) entry which is preliminary data.</text>
</comment>
<dbReference type="Proteomes" id="UP000254168">
    <property type="component" value="Unassembled WGS sequence"/>
</dbReference>
<dbReference type="GO" id="GO:0006352">
    <property type="term" value="P:DNA-templated transcription initiation"/>
    <property type="evidence" value="ECO:0007669"/>
    <property type="project" value="InterPro"/>
</dbReference>
<dbReference type="SUPFAM" id="SSF88659">
    <property type="entry name" value="Sigma3 and sigma4 domains of RNA polymerase sigma factors"/>
    <property type="match status" value="1"/>
</dbReference>
<dbReference type="EMBL" id="UIHB01000001">
    <property type="protein sequence ID" value="SUZ26374.1"/>
    <property type="molecule type" value="Genomic_DNA"/>
</dbReference>
<evidence type="ECO:0000313" key="7">
    <source>
        <dbReference type="EMBL" id="SUZ26374.1"/>
    </source>
</evidence>
<keyword evidence="4" id="KW-0804">Transcription</keyword>
<keyword evidence="2" id="KW-0805">Transcription regulation</keyword>
<keyword evidence="8" id="KW-1185">Reference proteome</keyword>
<evidence type="ECO:0000256" key="3">
    <source>
        <dbReference type="ARBA" id="ARBA00023082"/>
    </source>
</evidence>
<evidence type="ECO:0000256" key="4">
    <source>
        <dbReference type="ARBA" id="ARBA00023163"/>
    </source>
</evidence>
<dbReference type="SUPFAM" id="SSF88946">
    <property type="entry name" value="Sigma2 domain of RNA polymerase sigma factors"/>
    <property type="match status" value="1"/>
</dbReference>
<gene>
    <name evidence="7" type="ORF">CPBF424_01290</name>
</gene>
<dbReference type="InterPro" id="IPR013249">
    <property type="entry name" value="RNA_pol_sigma70_r4_t2"/>
</dbReference>
<accession>A0AA46C519</accession>
<dbReference type="InterPro" id="IPR014284">
    <property type="entry name" value="RNA_pol_sigma-70_dom"/>
</dbReference>
<comment type="similarity">
    <text evidence="1">Belongs to the sigma-70 factor family. ECF subfamily.</text>
</comment>